<reference evidence="2" key="2">
    <citation type="submission" date="2015-11" db="EMBL/GenBank/DDBJ databases">
        <authorList>
            <person name="Zhang Y."/>
            <person name="Guo Z."/>
        </authorList>
    </citation>
    <scope>NUCLEOTIDE SEQUENCE</scope>
</reference>
<dbReference type="OrthoDB" id="6283562at2759"/>
<reference evidence="2" key="1">
    <citation type="journal article" date="2013" name="Nature">
        <title>The genomes of four tapeworm species reveal adaptations to parasitism.</title>
        <authorList>
            <person name="Tsai I.J."/>
            <person name="Zarowiecki M."/>
            <person name="Holroyd N."/>
            <person name="Garciarrubio A."/>
            <person name="Sanchez-Flores A."/>
            <person name="Brooks K.L."/>
            <person name="Tracey A."/>
            <person name="Bobes R.J."/>
            <person name="Fragoso G."/>
            <person name="Sciutto E."/>
            <person name="Aslett M."/>
            <person name="Beasley H."/>
            <person name="Bennett H.M."/>
            <person name="Cai J."/>
            <person name="Camicia F."/>
            <person name="Clark R."/>
            <person name="Cucher M."/>
            <person name="De Silva N."/>
            <person name="Day T.A."/>
            <person name="Deplazes P."/>
            <person name="Estrada K."/>
            <person name="Fernandez C."/>
            <person name="Holland P.W."/>
            <person name="Hou J."/>
            <person name="Hu S."/>
            <person name="Huckvale T."/>
            <person name="Hung S.S."/>
            <person name="Kamenetzky L."/>
            <person name="Keane J.A."/>
            <person name="Kiss F."/>
            <person name="Koziol U."/>
            <person name="Lambert O."/>
            <person name="Liu K."/>
            <person name="Luo X."/>
            <person name="Luo Y."/>
            <person name="Macchiaroli N."/>
            <person name="Nichol S."/>
            <person name="Paps J."/>
            <person name="Parkinson J."/>
            <person name="Pouchkina-Stantcheva N."/>
            <person name="Riddiford N."/>
            <person name="Rosenzvit M."/>
            <person name="Salinas G."/>
            <person name="Wasmuth J.D."/>
            <person name="Zamanian M."/>
            <person name="Zheng Y."/>
            <person name="Cai X."/>
            <person name="Soberon X."/>
            <person name="Olson P.D."/>
            <person name="Laclette J.P."/>
            <person name="Brehm K."/>
            <person name="Berriman M."/>
            <person name="Garciarrubio A."/>
            <person name="Bobes R.J."/>
            <person name="Fragoso G."/>
            <person name="Sanchez-Flores A."/>
            <person name="Estrada K."/>
            <person name="Cevallos M.A."/>
            <person name="Morett E."/>
            <person name="Gonzalez V."/>
            <person name="Portillo T."/>
            <person name="Ochoa-Leyva A."/>
            <person name="Jose M.V."/>
            <person name="Sciutto E."/>
            <person name="Landa A."/>
            <person name="Jimenez L."/>
            <person name="Valdes V."/>
            <person name="Carrero J.C."/>
            <person name="Larralde C."/>
            <person name="Morales-Montor J."/>
            <person name="Limon-Lason J."/>
            <person name="Soberon X."/>
            <person name="Laclette J.P."/>
        </authorList>
    </citation>
    <scope>NUCLEOTIDE SEQUENCE [LARGE SCALE GENOMIC DNA]</scope>
</reference>
<dbReference type="OMA" id="EMPSMTI"/>
<evidence type="ECO:0000313" key="3">
    <source>
        <dbReference type="Proteomes" id="UP000017246"/>
    </source>
</evidence>
<keyword evidence="2" id="KW-0527">Neuropeptide</keyword>
<feature type="chain" id="PRO_5009741542" evidence="1">
    <location>
        <begin position="29"/>
        <end position="90"/>
    </location>
</feature>
<dbReference type="AlphaFoldDB" id="A0A068Y5G5"/>
<organism evidence="2 3">
    <name type="scientific">Echinococcus multilocularis</name>
    <name type="common">Fox tapeworm</name>
    <dbReference type="NCBI Taxonomy" id="6211"/>
    <lineage>
        <taxon>Eukaryota</taxon>
        <taxon>Metazoa</taxon>
        <taxon>Spiralia</taxon>
        <taxon>Lophotrochozoa</taxon>
        <taxon>Platyhelminthes</taxon>
        <taxon>Cestoda</taxon>
        <taxon>Eucestoda</taxon>
        <taxon>Cyclophyllidea</taxon>
        <taxon>Taeniidae</taxon>
        <taxon>Echinococcus</taxon>
    </lineage>
</organism>
<dbReference type="Proteomes" id="UP000017246">
    <property type="component" value="Unassembled WGS sequence"/>
</dbReference>
<gene>
    <name evidence="2" type="ORF">EmuJ_000759050</name>
</gene>
<keyword evidence="1" id="KW-0732">Signal</keyword>
<evidence type="ECO:0000313" key="2">
    <source>
        <dbReference type="EMBL" id="CDS40032.1"/>
    </source>
</evidence>
<protein>
    <submittedName>
        <fullName evidence="2">Neuropeptide</fullName>
    </submittedName>
</protein>
<dbReference type="EMBL" id="LN902841">
    <property type="protein sequence ID" value="CDS40032.1"/>
    <property type="molecule type" value="Genomic_DNA"/>
</dbReference>
<sequence>MFSRYLDMKTAFVAITLMFLLTDPVIEALPPGPRGLERMDTDLEMPSMTIEQAVDEKLSQVKDFLDDYFADQKVLSGTRKRAIRLLRLGK</sequence>
<accession>A0A068Y5G5</accession>
<feature type="signal peptide" evidence="1">
    <location>
        <begin position="1"/>
        <end position="28"/>
    </location>
</feature>
<keyword evidence="3" id="KW-1185">Reference proteome</keyword>
<evidence type="ECO:0000256" key="1">
    <source>
        <dbReference type="SAM" id="SignalP"/>
    </source>
</evidence>
<dbReference type="GO" id="GO:0007218">
    <property type="term" value="P:neuropeptide signaling pathway"/>
    <property type="evidence" value="ECO:0007669"/>
    <property type="project" value="UniProtKB-KW"/>
</dbReference>
<proteinExistence type="predicted"/>
<name>A0A068Y5G5_ECHMU</name>